<sequence>MRRGFWFAAGAAAGVYGMVKARRAAEVFTADGLRDRASAASVGARLFREEFHQGMADSETDLRQRYQIAAARRRELTSGAHPAIDGPDTERGKD</sequence>
<comment type="caution">
    <text evidence="2">The sequence shown here is derived from an EMBL/GenBank/DDBJ whole genome shotgun (WGS) entry which is preliminary data.</text>
</comment>
<reference evidence="2 3" key="1">
    <citation type="submission" date="2018-05" db="EMBL/GenBank/DDBJ databases">
        <title>Nocardioides silvaticus genome.</title>
        <authorList>
            <person name="Li C."/>
            <person name="Wang G."/>
        </authorList>
    </citation>
    <scope>NUCLEOTIDE SEQUENCE [LARGE SCALE GENOMIC DNA]</scope>
    <source>
        <strain evidence="2 3">CCTCC AB 2018079</strain>
    </source>
</reference>
<name>A0A316TI92_9ACTN</name>
<dbReference type="RefSeq" id="WP_109693606.1">
    <property type="nucleotide sequence ID" value="NZ_QGDD01000004.1"/>
</dbReference>
<dbReference type="Pfam" id="PF19664">
    <property type="entry name" value="DUF6167"/>
    <property type="match status" value="1"/>
</dbReference>
<gene>
    <name evidence="2" type="ORF">DJ010_10345</name>
</gene>
<dbReference type="EMBL" id="QGDD01000004">
    <property type="protein sequence ID" value="PWN02805.1"/>
    <property type="molecule type" value="Genomic_DNA"/>
</dbReference>
<organism evidence="2 3">
    <name type="scientific">Nocardioides silvaticus</name>
    <dbReference type="NCBI Taxonomy" id="2201891"/>
    <lineage>
        <taxon>Bacteria</taxon>
        <taxon>Bacillati</taxon>
        <taxon>Actinomycetota</taxon>
        <taxon>Actinomycetes</taxon>
        <taxon>Propionibacteriales</taxon>
        <taxon>Nocardioidaceae</taxon>
        <taxon>Nocardioides</taxon>
    </lineage>
</organism>
<feature type="region of interest" description="Disordered" evidence="1">
    <location>
        <begin position="74"/>
        <end position="94"/>
    </location>
</feature>
<evidence type="ECO:0000313" key="2">
    <source>
        <dbReference type="EMBL" id="PWN02805.1"/>
    </source>
</evidence>
<dbReference type="InterPro" id="IPR046165">
    <property type="entry name" value="DUF6167"/>
</dbReference>
<accession>A0A316TI92</accession>
<evidence type="ECO:0000313" key="3">
    <source>
        <dbReference type="Proteomes" id="UP000245507"/>
    </source>
</evidence>
<protein>
    <submittedName>
        <fullName evidence="2">Uncharacterized protein</fullName>
    </submittedName>
</protein>
<evidence type="ECO:0000256" key="1">
    <source>
        <dbReference type="SAM" id="MobiDB-lite"/>
    </source>
</evidence>
<dbReference type="Proteomes" id="UP000245507">
    <property type="component" value="Unassembled WGS sequence"/>
</dbReference>
<proteinExistence type="predicted"/>
<dbReference type="OrthoDB" id="4952314at2"/>
<dbReference type="AlphaFoldDB" id="A0A316TI92"/>
<keyword evidence="3" id="KW-1185">Reference proteome</keyword>